<dbReference type="AlphaFoldDB" id="A0A0F9LZP3"/>
<evidence type="ECO:0000313" key="2">
    <source>
        <dbReference type="EMBL" id="KKM69885.1"/>
    </source>
</evidence>
<keyword evidence="1" id="KW-0812">Transmembrane</keyword>
<name>A0A0F9LZP3_9ZZZZ</name>
<sequence length="71" mass="8302">MDIKKTTTFFFILFFTYFFVATNYIQVGNTQNSSEIEENEVKISGIDLPDKVYTFLAPNTDLIFDDLFLEK</sequence>
<accession>A0A0F9LZP3</accession>
<protein>
    <submittedName>
        <fullName evidence="2">Uncharacterized protein</fullName>
    </submittedName>
</protein>
<gene>
    <name evidence="2" type="ORF">LCGC14_1446250</name>
</gene>
<organism evidence="2">
    <name type="scientific">marine sediment metagenome</name>
    <dbReference type="NCBI Taxonomy" id="412755"/>
    <lineage>
        <taxon>unclassified sequences</taxon>
        <taxon>metagenomes</taxon>
        <taxon>ecological metagenomes</taxon>
    </lineage>
</organism>
<reference evidence="2" key="1">
    <citation type="journal article" date="2015" name="Nature">
        <title>Complex archaea that bridge the gap between prokaryotes and eukaryotes.</title>
        <authorList>
            <person name="Spang A."/>
            <person name="Saw J.H."/>
            <person name="Jorgensen S.L."/>
            <person name="Zaremba-Niedzwiedzka K."/>
            <person name="Martijn J."/>
            <person name="Lind A.E."/>
            <person name="van Eijk R."/>
            <person name="Schleper C."/>
            <person name="Guy L."/>
            <person name="Ettema T.J."/>
        </authorList>
    </citation>
    <scope>NUCLEOTIDE SEQUENCE</scope>
</reference>
<dbReference type="EMBL" id="LAZR01009913">
    <property type="protein sequence ID" value="KKM69885.1"/>
    <property type="molecule type" value="Genomic_DNA"/>
</dbReference>
<proteinExistence type="predicted"/>
<keyword evidence="1" id="KW-0472">Membrane</keyword>
<comment type="caution">
    <text evidence="2">The sequence shown here is derived from an EMBL/GenBank/DDBJ whole genome shotgun (WGS) entry which is preliminary data.</text>
</comment>
<feature type="transmembrane region" description="Helical" evidence="1">
    <location>
        <begin position="7"/>
        <end position="25"/>
    </location>
</feature>
<keyword evidence="1" id="KW-1133">Transmembrane helix</keyword>
<evidence type="ECO:0000256" key="1">
    <source>
        <dbReference type="SAM" id="Phobius"/>
    </source>
</evidence>